<evidence type="ECO:0000256" key="12">
    <source>
        <dbReference type="ARBA" id="ARBA00049007"/>
    </source>
</evidence>
<dbReference type="UniPathway" id="UPA00244">
    <property type="reaction ID" value="UER00311"/>
</dbReference>
<feature type="binding site" evidence="13">
    <location>
        <position position="233"/>
    </location>
    <ligand>
        <name>pyridoxal 5'-phosphate</name>
        <dbReference type="ChEBI" id="CHEBI:597326"/>
    </ligand>
</feature>
<keyword evidence="16" id="KW-1185">Reference proteome</keyword>
<keyword evidence="8 13" id="KW-0663">Pyridoxal phosphate</keyword>
<evidence type="ECO:0000256" key="10">
    <source>
        <dbReference type="ARBA" id="ARBA00023299"/>
    </source>
</evidence>
<feature type="binding site" evidence="13">
    <location>
        <begin position="285"/>
        <end position="286"/>
    </location>
    <ligand>
        <name>pyridoxal 5'-phosphate</name>
        <dbReference type="ChEBI" id="CHEBI:597326"/>
    </ligand>
</feature>
<gene>
    <name evidence="13" type="primary">serC</name>
    <name evidence="15" type="ORF">FBY41_0643</name>
</gene>
<feature type="binding site" evidence="13">
    <location>
        <position position="141"/>
    </location>
    <ligand>
        <name>pyridoxal 5'-phosphate</name>
        <dbReference type="ChEBI" id="CHEBI:597326"/>
    </ligand>
</feature>
<comment type="function">
    <text evidence="1 13">Catalyzes the reversible conversion of 3-phosphohydroxypyruvate to phosphoserine and of 3-hydroxy-2-oxo-4-phosphonooxybutanoate to phosphohydroxythreonine.</text>
</comment>
<dbReference type="GO" id="GO:0008615">
    <property type="term" value="P:pyridoxine biosynthetic process"/>
    <property type="evidence" value="ECO:0007669"/>
    <property type="project" value="UniProtKB-UniRule"/>
</dbReference>
<dbReference type="PANTHER" id="PTHR21152">
    <property type="entry name" value="AMINOTRANSFERASE CLASS V"/>
    <property type="match status" value="1"/>
</dbReference>
<dbReference type="InterPro" id="IPR015421">
    <property type="entry name" value="PyrdxlP-dep_Trfase_major"/>
</dbReference>
<comment type="caution">
    <text evidence="15">The sequence shown here is derived from an EMBL/GenBank/DDBJ whole genome shotgun (WGS) entry which is preliminary data.</text>
</comment>
<dbReference type="GO" id="GO:0019265">
    <property type="term" value="P:glycine biosynthetic process, by transamination of glyoxylate"/>
    <property type="evidence" value="ECO:0007669"/>
    <property type="project" value="TreeGrafter"/>
</dbReference>
<dbReference type="EC" id="2.6.1.52" evidence="13"/>
<dbReference type="GO" id="GO:0008453">
    <property type="term" value="F:alanine-glyoxylate transaminase activity"/>
    <property type="evidence" value="ECO:0007669"/>
    <property type="project" value="TreeGrafter"/>
</dbReference>
<dbReference type="InterPro" id="IPR015422">
    <property type="entry name" value="PyrdxlP-dep_Trfase_small"/>
</dbReference>
<dbReference type="PIRSF" id="PIRSF000525">
    <property type="entry name" value="SerC"/>
    <property type="match status" value="1"/>
</dbReference>
<dbReference type="NCBIfam" id="TIGR01366">
    <property type="entry name" value="serC_3"/>
    <property type="match status" value="1"/>
</dbReference>
<comment type="subunit">
    <text evidence="13">Homodimer.</text>
</comment>
<dbReference type="AlphaFoldDB" id="A0A543I106"/>
<dbReference type="Pfam" id="PF00266">
    <property type="entry name" value="Aminotran_5"/>
    <property type="match status" value="1"/>
</dbReference>
<dbReference type="InterPro" id="IPR015424">
    <property type="entry name" value="PyrdxlP-dep_Trfase"/>
</dbReference>
<dbReference type="InterPro" id="IPR022278">
    <property type="entry name" value="Pser_aminoTfrase"/>
</dbReference>
<dbReference type="GO" id="GO:0004760">
    <property type="term" value="F:L-serine-pyruvate transaminase activity"/>
    <property type="evidence" value="ECO:0007669"/>
    <property type="project" value="TreeGrafter"/>
</dbReference>
<keyword evidence="7 13" id="KW-0808">Transferase</keyword>
<evidence type="ECO:0000256" key="5">
    <source>
        <dbReference type="ARBA" id="ARBA00022576"/>
    </source>
</evidence>
<dbReference type="InterPro" id="IPR006272">
    <property type="entry name" value="Pser_aminoTfrase_mycobac"/>
</dbReference>
<evidence type="ECO:0000313" key="15">
    <source>
        <dbReference type="EMBL" id="TQM64277.1"/>
    </source>
</evidence>
<feature type="modified residue" description="N6-(pyridoxal phosphate)lysine" evidence="13">
    <location>
        <position position="234"/>
    </location>
</feature>
<protein>
    <recommendedName>
        <fullName evidence="13">Phosphoserine aminotransferase</fullName>
        <ecNumber evidence="13">2.6.1.52</ecNumber>
    </recommendedName>
    <alternativeName>
        <fullName evidence="13">Phosphohydroxythreonine aminotransferase</fullName>
        <shortName evidence="13">PSAT</shortName>
    </alternativeName>
</protein>
<feature type="domain" description="Aminotransferase class V" evidence="14">
    <location>
        <begin position="69"/>
        <end position="369"/>
    </location>
</feature>
<keyword evidence="5 13" id="KW-0032">Aminotransferase</keyword>
<accession>A0A543I106</accession>
<feature type="binding site" evidence="13">
    <location>
        <position position="83"/>
    </location>
    <ligand>
        <name>L-glutamate</name>
        <dbReference type="ChEBI" id="CHEBI:29985"/>
    </ligand>
</feature>
<dbReference type="PANTHER" id="PTHR21152:SF40">
    <property type="entry name" value="ALANINE--GLYOXYLATE AMINOTRANSFERASE"/>
    <property type="match status" value="1"/>
</dbReference>
<dbReference type="UniPathway" id="UPA00135">
    <property type="reaction ID" value="UER00197"/>
</dbReference>
<proteinExistence type="inferred from homology"/>
<evidence type="ECO:0000256" key="2">
    <source>
        <dbReference type="ARBA" id="ARBA00005099"/>
    </source>
</evidence>
<dbReference type="EMBL" id="VFPM01000001">
    <property type="protein sequence ID" value="TQM64277.1"/>
    <property type="molecule type" value="Genomic_DNA"/>
</dbReference>
<sequence length="411" mass="43764">MGFNGSGDNGVIRHQHVRHMLVTWPHSQGESVTEAPAVTQPITIPAELLPGDGRFGSGPSKVRPEQLDYLSSLGRTVLGTSHRQAPVKNLVGEVRAGLRDLFSLPEGYEIILGNGGSTAFWDIAAFGLVRERSQHLAFGEFSSKFGNVTKAAPFLGDPTIVKADPGTLATPHAEAGVDVYAWPHNETSTGVMAPVTRVEGADDDALVLIDATSGAGGLPVDITQADVYYFAPQKCFASDGGLWLAAFSPAALARVEEIAGGGRWVPDFFSLPTAIDNSLKNQTYNTPSVSTLALLNSQLQWILGNGGLDWATSRTKDSSSRLYTWAEQTSWTTPYVADPAARSQVVGTIDLDDSIDAAGVAKTLRANGIVDVEPYRKLGRNQLRVAMFPAVEPDDVTKLTQAIDHVVSALG</sequence>
<keyword evidence="9 13" id="KW-0664">Pyridoxine biosynthesis</keyword>
<name>A0A543I106_9MICO</name>
<comment type="pathway">
    <text evidence="2 13">Amino-acid biosynthesis; L-serine biosynthesis; L-serine from 3-phospho-D-glycerate: step 2/3.</text>
</comment>
<evidence type="ECO:0000313" key="16">
    <source>
        <dbReference type="Proteomes" id="UP000316747"/>
    </source>
</evidence>
<dbReference type="Proteomes" id="UP000316747">
    <property type="component" value="Unassembled WGS sequence"/>
</dbReference>
<comment type="catalytic activity">
    <reaction evidence="12 13">
        <text>O-phospho-L-serine + 2-oxoglutarate = 3-phosphooxypyruvate + L-glutamate</text>
        <dbReference type="Rhea" id="RHEA:14329"/>
        <dbReference type="ChEBI" id="CHEBI:16810"/>
        <dbReference type="ChEBI" id="CHEBI:18110"/>
        <dbReference type="ChEBI" id="CHEBI:29985"/>
        <dbReference type="ChEBI" id="CHEBI:57524"/>
        <dbReference type="EC" id="2.6.1.52"/>
    </reaction>
</comment>
<dbReference type="HAMAP" id="MF_00160">
    <property type="entry name" value="SerC_aminotrans_5"/>
    <property type="match status" value="1"/>
</dbReference>
<dbReference type="SUPFAM" id="SSF53383">
    <property type="entry name" value="PLP-dependent transferases"/>
    <property type="match status" value="1"/>
</dbReference>
<dbReference type="InterPro" id="IPR000192">
    <property type="entry name" value="Aminotrans_V_dom"/>
</dbReference>
<dbReference type="GO" id="GO:0004648">
    <property type="term" value="F:O-phospho-L-serine:2-oxoglutarate aminotransferase activity"/>
    <property type="evidence" value="ECO:0007669"/>
    <property type="project" value="UniProtKB-UniRule"/>
</dbReference>
<evidence type="ECO:0000259" key="14">
    <source>
        <dbReference type="Pfam" id="PF00266"/>
    </source>
</evidence>
<evidence type="ECO:0000256" key="13">
    <source>
        <dbReference type="HAMAP-Rule" id="MF_00160"/>
    </source>
</evidence>
<evidence type="ECO:0000256" key="11">
    <source>
        <dbReference type="ARBA" id="ARBA00047630"/>
    </source>
</evidence>
<keyword evidence="6 13" id="KW-0028">Amino-acid biosynthesis</keyword>
<evidence type="ECO:0000256" key="6">
    <source>
        <dbReference type="ARBA" id="ARBA00022605"/>
    </source>
</evidence>
<evidence type="ECO:0000256" key="1">
    <source>
        <dbReference type="ARBA" id="ARBA00003483"/>
    </source>
</evidence>
<organism evidence="15 16">
    <name type="scientific">Humibacillus xanthopallidus</name>
    <dbReference type="NCBI Taxonomy" id="412689"/>
    <lineage>
        <taxon>Bacteria</taxon>
        <taxon>Bacillati</taxon>
        <taxon>Actinomycetota</taxon>
        <taxon>Actinomycetes</taxon>
        <taxon>Micrococcales</taxon>
        <taxon>Intrasporangiaceae</taxon>
        <taxon>Humibacillus</taxon>
    </lineage>
</organism>
<dbReference type="Gene3D" id="3.90.1150.10">
    <property type="entry name" value="Aspartate Aminotransferase, domain 1"/>
    <property type="match status" value="1"/>
</dbReference>
<dbReference type="GO" id="GO:0006564">
    <property type="term" value="P:L-serine biosynthetic process"/>
    <property type="evidence" value="ECO:0007669"/>
    <property type="project" value="UniProtKB-UniRule"/>
</dbReference>
<feature type="binding site" evidence="13">
    <location>
        <position position="210"/>
    </location>
    <ligand>
        <name>pyridoxal 5'-phosphate</name>
        <dbReference type="ChEBI" id="CHEBI:597326"/>
    </ligand>
</feature>
<comment type="caution">
    <text evidence="13">Lacks conserved residue(s) required for the propagation of feature annotation.</text>
</comment>
<dbReference type="Gene3D" id="3.40.640.10">
    <property type="entry name" value="Type I PLP-dependent aspartate aminotransferase-like (Major domain)"/>
    <property type="match status" value="1"/>
</dbReference>
<dbReference type="GO" id="GO:0030170">
    <property type="term" value="F:pyridoxal phosphate binding"/>
    <property type="evidence" value="ECO:0007669"/>
    <property type="project" value="UniProtKB-UniRule"/>
</dbReference>
<keyword evidence="4 13" id="KW-0963">Cytoplasm</keyword>
<comment type="pathway">
    <text evidence="13">Cofactor biosynthesis; pyridoxine 5'-phosphate biosynthesis; pyridoxine 5'-phosphate from D-erythrose 4-phosphate: step 3/5.</text>
</comment>
<evidence type="ECO:0000256" key="3">
    <source>
        <dbReference type="ARBA" id="ARBA00006904"/>
    </source>
</evidence>
<comment type="similarity">
    <text evidence="3 13">Belongs to the class-V pyridoxal-phosphate-dependent aminotransferase family. SerC subfamily.</text>
</comment>
<dbReference type="GO" id="GO:0005737">
    <property type="term" value="C:cytoplasm"/>
    <property type="evidence" value="ECO:0007669"/>
    <property type="project" value="UniProtKB-SubCell"/>
</dbReference>
<reference evidence="15 16" key="1">
    <citation type="submission" date="2019-06" db="EMBL/GenBank/DDBJ databases">
        <title>Genome sequencing of plant associated microbes to promote plant fitness in Sorghum bicolor and Oryza sativa.</title>
        <authorList>
            <person name="Coleman-Derr D."/>
        </authorList>
    </citation>
    <scope>NUCLEOTIDE SEQUENCE [LARGE SCALE GENOMIC DNA]</scope>
    <source>
        <strain evidence="15 16">KV-663</strain>
    </source>
</reference>
<comment type="subcellular location">
    <subcellularLocation>
        <location evidence="13">Cytoplasm</location>
    </subcellularLocation>
</comment>
<evidence type="ECO:0000256" key="9">
    <source>
        <dbReference type="ARBA" id="ARBA00023096"/>
    </source>
</evidence>
<comment type="cofactor">
    <cofactor evidence="13">
        <name>pyridoxal 5'-phosphate</name>
        <dbReference type="ChEBI" id="CHEBI:597326"/>
    </cofactor>
    <text evidence="13">Binds 1 pyridoxal phosphate per subunit.</text>
</comment>
<comment type="catalytic activity">
    <reaction evidence="11 13">
        <text>4-(phosphooxy)-L-threonine + 2-oxoglutarate = (R)-3-hydroxy-2-oxo-4-phosphooxybutanoate + L-glutamate</text>
        <dbReference type="Rhea" id="RHEA:16573"/>
        <dbReference type="ChEBI" id="CHEBI:16810"/>
        <dbReference type="ChEBI" id="CHEBI:29985"/>
        <dbReference type="ChEBI" id="CHEBI:58452"/>
        <dbReference type="ChEBI" id="CHEBI:58538"/>
        <dbReference type="EC" id="2.6.1.52"/>
    </reaction>
</comment>
<evidence type="ECO:0000256" key="8">
    <source>
        <dbReference type="ARBA" id="ARBA00022898"/>
    </source>
</evidence>
<keyword evidence="10 13" id="KW-0718">Serine biosynthesis</keyword>
<evidence type="ECO:0000256" key="4">
    <source>
        <dbReference type="ARBA" id="ARBA00022490"/>
    </source>
</evidence>
<feature type="binding site" evidence="13">
    <location>
        <position position="187"/>
    </location>
    <ligand>
        <name>pyridoxal 5'-phosphate</name>
        <dbReference type="ChEBI" id="CHEBI:597326"/>
    </ligand>
</feature>
<evidence type="ECO:0000256" key="7">
    <source>
        <dbReference type="ARBA" id="ARBA00022679"/>
    </source>
</evidence>